<dbReference type="InterPro" id="IPR019481">
    <property type="entry name" value="TFIIIC_triple_barrel"/>
</dbReference>
<dbReference type="Gene3D" id="2.60.40.4370">
    <property type="match status" value="1"/>
</dbReference>
<sequence length="188" mass="20551">MVTSRISRSSKKTEEILDETPQMASTSAEETSTEEESEYEEEIMVIELNGVLDAESVRQAARNGLITLRRANGSEPLVQVGSAMYTGQWAQTLGTDLIFCTSDKVVHEGSGLTANPTANPFPTSTNEDIGLDLWHPIVLLCSTSRPASQRTSQLEMDNPELTQTVEDLIDVELSHPGNSSKKRPKGEN</sequence>
<feature type="domain" description="Transcription factor TFIIIC triple barrel" evidence="2">
    <location>
        <begin position="38"/>
        <end position="106"/>
    </location>
</feature>
<name>A0A915DDP9_9BILA</name>
<feature type="compositionally biased region" description="Acidic residues" evidence="1">
    <location>
        <begin position="31"/>
        <end position="40"/>
    </location>
</feature>
<accession>A0A915DDP9</accession>
<evidence type="ECO:0000259" key="2">
    <source>
        <dbReference type="Pfam" id="PF10419"/>
    </source>
</evidence>
<organism evidence="3 4">
    <name type="scientific">Ditylenchus dipsaci</name>
    <dbReference type="NCBI Taxonomy" id="166011"/>
    <lineage>
        <taxon>Eukaryota</taxon>
        <taxon>Metazoa</taxon>
        <taxon>Ecdysozoa</taxon>
        <taxon>Nematoda</taxon>
        <taxon>Chromadorea</taxon>
        <taxon>Rhabditida</taxon>
        <taxon>Tylenchina</taxon>
        <taxon>Tylenchomorpha</taxon>
        <taxon>Sphaerularioidea</taxon>
        <taxon>Anguinidae</taxon>
        <taxon>Anguininae</taxon>
        <taxon>Ditylenchus</taxon>
    </lineage>
</organism>
<dbReference type="WBParaSite" id="jg18785">
    <property type="protein sequence ID" value="jg18785"/>
    <property type="gene ID" value="jg18785"/>
</dbReference>
<reference evidence="4" key="1">
    <citation type="submission" date="2022-11" db="UniProtKB">
        <authorList>
            <consortium name="WormBaseParasite"/>
        </authorList>
    </citation>
    <scope>IDENTIFICATION</scope>
</reference>
<proteinExistence type="predicted"/>
<dbReference type="Pfam" id="PF10419">
    <property type="entry name" value="TFIIIC_sub6"/>
    <property type="match status" value="1"/>
</dbReference>
<protein>
    <submittedName>
        <fullName evidence="4">Transcription factor TFIIIC triple barrel domain-containing protein</fullName>
    </submittedName>
</protein>
<evidence type="ECO:0000256" key="1">
    <source>
        <dbReference type="SAM" id="MobiDB-lite"/>
    </source>
</evidence>
<feature type="region of interest" description="Disordered" evidence="1">
    <location>
        <begin position="1"/>
        <end position="40"/>
    </location>
</feature>
<dbReference type="Proteomes" id="UP000887574">
    <property type="component" value="Unplaced"/>
</dbReference>
<evidence type="ECO:0000313" key="3">
    <source>
        <dbReference type="Proteomes" id="UP000887574"/>
    </source>
</evidence>
<evidence type="ECO:0000313" key="4">
    <source>
        <dbReference type="WBParaSite" id="jg18785"/>
    </source>
</evidence>
<keyword evidence="3" id="KW-1185">Reference proteome</keyword>
<feature type="region of interest" description="Disordered" evidence="1">
    <location>
        <begin position="169"/>
        <end position="188"/>
    </location>
</feature>
<dbReference type="AlphaFoldDB" id="A0A915DDP9"/>